<dbReference type="Proteomes" id="UP000316747">
    <property type="component" value="Unassembled WGS sequence"/>
</dbReference>
<dbReference type="InterPro" id="IPR013096">
    <property type="entry name" value="Cupin_2"/>
</dbReference>
<dbReference type="PANTHER" id="PTHR40112:SF1">
    <property type="entry name" value="H2HPP ISOMERASE"/>
    <property type="match status" value="1"/>
</dbReference>
<proteinExistence type="predicted"/>
<dbReference type="RefSeq" id="WP_141847586.1">
    <property type="nucleotide sequence ID" value="NZ_VFPM01000006.1"/>
</dbReference>
<accession>A0A543H8C6</accession>
<evidence type="ECO:0000313" key="2">
    <source>
        <dbReference type="EMBL" id="TQM54581.1"/>
    </source>
</evidence>
<dbReference type="SUPFAM" id="SSF51182">
    <property type="entry name" value="RmlC-like cupins"/>
    <property type="match status" value="1"/>
</dbReference>
<dbReference type="PANTHER" id="PTHR40112">
    <property type="entry name" value="H2HPP ISOMERASE"/>
    <property type="match status" value="1"/>
</dbReference>
<reference evidence="2 3" key="1">
    <citation type="submission" date="2019-06" db="EMBL/GenBank/DDBJ databases">
        <title>Genome sequencing of plant associated microbes to promote plant fitness in Sorghum bicolor and Oryza sativa.</title>
        <authorList>
            <person name="Coleman-Derr D."/>
        </authorList>
    </citation>
    <scope>NUCLEOTIDE SEQUENCE [LARGE SCALE GENOMIC DNA]</scope>
    <source>
        <strain evidence="2 3">KV-663</strain>
    </source>
</reference>
<gene>
    <name evidence="2" type="ORF">FBY41_4618</name>
</gene>
<comment type="caution">
    <text evidence="2">The sequence shown here is derived from an EMBL/GenBank/DDBJ whole genome shotgun (WGS) entry which is preliminary data.</text>
</comment>
<dbReference type="Pfam" id="PF07883">
    <property type="entry name" value="Cupin_2"/>
    <property type="match status" value="1"/>
</dbReference>
<feature type="domain" description="Cupin type-2" evidence="1">
    <location>
        <begin position="44"/>
        <end position="114"/>
    </location>
</feature>
<protein>
    <submittedName>
        <fullName evidence="2">Cupin domain</fullName>
    </submittedName>
</protein>
<name>A0A543H8C6_9MICO</name>
<dbReference type="EMBL" id="VFPM01000006">
    <property type="protein sequence ID" value="TQM54581.1"/>
    <property type="molecule type" value="Genomic_DNA"/>
</dbReference>
<evidence type="ECO:0000259" key="1">
    <source>
        <dbReference type="Pfam" id="PF07883"/>
    </source>
</evidence>
<organism evidence="2 3">
    <name type="scientific">Humibacillus xanthopallidus</name>
    <dbReference type="NCBI Taxonomy" id="412689"/>
    <lineage>
        <taxon>Bacteria</taxon>
        <taxon>Bacillati</taxon>
        <taxon>Actinomycetota</taxon>
        <taxon>Actinomycetes</taxon>
        <taxon>Micrococcales</taxon>
        <taxon>Intrasporangiaceae</taxon>
        <taxon>Humibacillus</taxon>
    </lineage>
</organism>
<dbReference type="InterPro" id="IPR011051">
    <property type="entry name" value="RmlC_Cupin_sf"/>
</dbReference>
<dbReference type="Gene3D" id="2.60.120.10">
    <property type="entry name" value="Jelly Rolls"/>
    <property type="match status" value="1"/>
</dbReference>
<evidence type="ECO:0000313" key="3">
    <source>
        <dbReference type="Proteomes" id="UP000316747"/>
    </source>
</evidence>
<dbReference type="OrthoDB" id="3620182at2"/>
<dbReference type="InterPro" id="IPR052535">
    <property type="entry name" value="Bacilysin_H2HPP_isomerase"/>
</dbReference>
<keyword evidence="3" id="KW-1185">Reference proteome</keyword>
<dbReference type="AlphaFoldDB" id="A0A543H8C6"/>
<sequence length="133" mass="13730">MTESPDPAQPCTRVAADALTPADPTPGMSRQVALHTEAMWSGTVDTESGAVTGWHHHGDHDTTLYIVSGRMRLESGPGGEHVVEAGPGDFLRVPAGAVHRESNPGDETSRAVIVRCGSGTPTVNVDGPAPAEG</sequence>
<dbReference type="InterPro" id="IPR014710">
    <property type="entry name" value="RmlC-like_jellyroll"/>
</dbReference>